<feature type="domain" description="CheW-like" evidence="1">
    <location>
        <begin position="28"/>
        <end position="164"/>
    </location>
</feature>
<dbReference type="InterPro" id="IPR036061">
    <property type="entry name" value="CheW-like_dom_sf"/>
</dbReference>
<dbReference type="Gene3D" id="2.40.50.180">
    <property type="entry name" value="CheA-289, Domain 4"/>
    <property type="match status" value="1"/>
</dbReference>
<accession>A0A7X3FX95</accession>
<gene>
    <name evidence="2" type="ORF">GPY61_07245</name>
</gene>
<dbReference type="EMBL" id="WSES01000002">
    <property type="protein sequence ID" value="MVW59721.1"/>
    <property type="molecule type" value="Genomic_DNA"/>
</dbReference>
<dbReference type="Gene3D" id="2.30.30.40">
    <property type="entry name" value="SH3 Domains"/>
    <property type="match status" value="1"/>
</dbReference>
<dbReference type="GO" id="GO:0005829">
    <property type="term" value="C:cytosol"/>
    <property type="evidence" value="ECO:0007669"/>
    <property type="project" value="TreeGrafter"/>
</dbReference>
<dbReference type="SUPFAM" id="SSF50341">
    <property type="entry name" value="CheW-like"/>
    <property type="match status" value="1"/>
</dbReference>
<evidence type="ECO:0000313" key="3">
    <source>
        <dbReference type="Proteomes" id="UP000443353"/>
    </source>
</evidence>
<reference evidence="2 3" key="1">
    <citation type="submission" date="2019-12" db="EMBL/GenBank/DDBJ databases">
        <authorList>
            <person name="Li C."/>
            <person name="Zhao J."/>
        </authorList>
    </citation>
    <scope>NUCLEOTIDE SEQUENCE [LARGE SCALE GENOMIC DNA]</scope>
    <source>
        <strain evidence="2 3">NEAU-DD11</strain>
    </source>
</reference>
<dbReference type="PANTHER" id="PTHR22617">
    <property type="entry name" value="CHEMOTAXIS SENSOR HISTIDINE KINASE-RELATED"/>
    <property type="match status" value="1"/>
</dbReference>
<dbReference type="AlphaFoldDB" id="A0A7X3FX95"/>
<dbReference type="PANTHER" id="PTHR22617:SF43">
    <property type="entry name" value="PROTEIN PILI"/>
    <property type="match status" value="1"/>
</dbReference>
<protein>
    <recommendedName>
        <fullName evidence="1">CheW-like domain-containing protein</fullName>
    </recommendedName>
</protein>
<dbReference type="InterPro" id="IPR039315">
    <property type="entry name" value="CheW"/>
</dbReference>
<dbReference type="Proteomes" id="UP000443353">
    <property type="component" value="Unassembled WGS sequence"/>
</dbReference>
<evidence type="ECO:0000313" key="2">
    <source>
        <dbReference type="EMBL" id="MVW59721.1"/>
    </source>
</evidence>
<proteinExistence type="predicted"/>
<keyword evidence="3" id="KW-1185">Reference proteome</keyword>
<sequence length="178" mass="18673">MASHRQEMSMNPSAFAPEAALPSRQPAALQVLEFDCRGRRFAVPLATVRRAVLSARPVPLPGASDIVLGVLDVGGATVTVLDFALRATGRPTVITPSQQFLIVEMDGVLCALVVDAIVGPGTAVPDSGWPDAAGAAGYLDGVVRLPDGLCLVIDPARFLFEHERVQLTQALGAVGERH</sequence>
<dbReference type="SMART" id="SM00260">
    <property type="entry name" value="CheW"/>
    <property type="match status" value="1"/>
</dbReference>
<organism evidence="2 3">
    <name type="scientific">Massilia cellulosiltytica</name>
    <dbReference type="NCBI Taxonomy" id="2683234"/>
    <lineage>
        <taxon>Bacteria</taxon>
        <taxon>Pseudomonadati</taxon>
        <taxon>Pseudomonadota</taxon>
        <taxon>Betaproteobacteria</taxon>
        <taxon>Burkholderiales</taxon>
        <taxon>Oxalobacteraceae</taxon>
        <taxon>Telluria group</taxon>
        <taxon>Massilia</taxon>
    </lineage>
</organism>
<dbReference type="GO" id="GO:0007165">
    <property type="term" value="P:signal transduction"/>
    <property type="evidence" value="ECO:0007669"/>
    <property type="project" value="InterPro"/>
</dbReference>
<name>A0A7X3FX95_9BURK</name>
<dbReference type="GO" id="GO:0006935">
    <property type="term" value="P:chemotaxis"/>
    <property type="evidence" value="ECO:0007669"/>
    <property type="project" value="InterPro"/>
</dbReference>
<dbReference type="Pfam" id="PF01584">
    <property type="entry name" value="CheW"/>
    <property type="match status" value="1"/>
</dbReference>
<comment type="caution">
    <text evidence="2">The sequence shown here is derived from an EMBL/GenBank/DDBJ whole genome shotgun (WGS) entry which is preliminary data.</text>
</comment>
<dbReference type="PROSITE" id="PS50851">
    <property type="entry name" value="CHEW"/>
    <property type="match status" value="1"/>
</dbReference>
<dbReference type="InterPro" id="IPR002545">
    <property type="entry name" value="CheW-lke_dom"/>
</dbReference>
<evidence type="ECO:0000259" key="1">
    <source>
        <dbReference type="PROSITE" id="PS50851"/>
    </source>
</evidence>